<gene>
    <name evidence="1" type="ORF">QFC24_004825</name>
</gene>
<proteinExistence type="predicted"/>
<evidence type="ECO:0000313" key="1">
    <source>
        <dbReference type="EMBL" id="KAJ9121151.1"/>
    </source>
</evidence>
<keyword evidence="2" id="KW-1185">Reference proteome</keyword>
<dbReference type="Proteomes" id="UP001234202">
    <property type="component" value="Unassembled WGS sequence"/>
</dbReference>
<sequence>MNPLHVLLLVGALVVNIPWFMMIRRRGRISSHTRATLRSFSRQHSSRPGSSKGDLYYRGSPTLKSHMRSGLLTKLQPHHLPLLFCYTCTLYILTRPDLGQKFHQAIAILMPSSAKSLHKSIIPEWISSHLPNDFPFAVPNSEDVRQSIKQMHSPVLQPQLLSQAGQALISILSMVTGLLLSYKSSSALGKWEKGKGVWIGAGAGSGGMSGGLKGEVRSAIRMISLIHNEPEEEEADLRNGETETDEPTGAAEPARQAQLHQRAGELVSLLVGFAFALQFEKEDEVQDQTFYKTDAVRGSGRTAAPRGKRGDESPGSRARISPRSRSRSLPRPHSRVRLSRSANSGESQDSDARSQSNGQPSEYKADGLSTQTDIRELGSDGQQAEWTRQFKQLNVPIDSPAVISGMLHTGDDMFHARTEGDADFRAKTSLTSGNPAKELDDIKGPEDGPLLGNTPPTTKRASAPKRHTSQQSKANGRPHPKLRRQPSAFSNPFPPNLPLSIIRLVESYVNQFVASESWTAAQGEKGYLFVSEQISNGGTQYSVIRFDRTDENIDKDSERGRDAEREKSYSDVPLLRRDALRNSGPFPFIPGGVQSSSSRSTGK</sequence>
<name>A0ACC2XDJ9_9TREE</name>
<dbReference type="EMBL" id="JASBWV010000018">
    <property type="protein sequence ID" value="KAJ9121151.1"/>
    <property type="molecule type" value="Genomic_DNA"/>
</dbReference>
<accession>A0ACC2XDJ9</accession>
<evidence type="ECO:0000313" key="2">
    <source>
        <dbReference type="Proteomes" id="UP001234202"/>
    </source>
</evidence>
<reference evidence="1" key="1">
    <citation type="submission" date="2023-04" db="EMBL/GenBank/DDBJ databases">
        <title>Draft Genome sequencing of Naganishia species isolated from polar environments using Oxford Nanopore Technology.</title>
        <authorList>
            <person name="Leo P."/>
            <person name="Venkateswaran K."/>
        </authorList>
    </citation>
    <scope>NUCLEOTIDE SEQUENCE</scope>
    <source>
        <strain evidence="1">DBVPG 5303</strain>
    </source>
</reference>
<organism evidence="1 2">
    <name type="scientific">Naganishia onofrii</name>
    <dbReference type="NCBI Taxonomy" id="1851511"/>
    <lineage>
        <taxon>Eukaryota</taxon>
        <taxon>Fungi</taxon>
        <taxon>Dikarya</taxon>
        <taxon>Basidiomycota</taxon>
        <taxon>Agaricomycotina</taxon>
        <taxon>Tremellomycetes</taxon>
        <taxon>Filobasidiales</taxon>
        <taxon>Filobasidiaceae</taxon>
        <taxon>Naganishia</taxon>
    </lineage>
</organism>
<comment type="caution">
    <text evidence="1">The sequence shown here is derived from an EMBL/GenBank/DDBJ whole genome shotgun (WGS) entry which is preliminary data.</text>
</comment>
<protein>
    <submittedName>
        <fullName evidence="1">Uncharacterized protein</fullName>
    </submittedName>
</protein>